<dbReference type="EMBL" id="CP056775">
    <property type="protein sequence ID" value="QRR03476.1"/>
    <property type="molecule type" value="Genomic_DNA"/>
</dbReference>
<dbReference type="InterPro" id="IPR017850">
    <property type="entry name" value="Alkaline_phosphatase_core_sf"/>
</dbReference>
<evidence type="ECO:0000259" key="3">
    <source>
        <dbReference type="Pfam" id="PF00884"/>
    </source>
</evidence>
<evidence type="ECO:0000256" key="1">
    <source>
        <dbReference type="ARBA" id="ARBA00008779"/>
    </source>
</evidence>
<proteinExistence type="inferred from homology"/>
<name>A0ABX7IBH1_9BACT</name>
<evidence type="ECO:0000256" key="2">
    <source>
        <dbReference type="ARBA" id="ARBA00022801"/>
    </source>
</evidence>
<dbReference type="InterPro" id="IPR024607">
    <property type="entry name" value="Sulfatase_CS"/>
</dbReference>
<accession>A0ABX7IBH1</accession>
<organism evidence="4 5">
    <name type="scientific">Dyadobacter sandarakinus</name>
    <dbReference type="NCBI Taxonomy" id="2747268"/>
    <lineage>
        <taxon>Bacteria</taxon>
        <taxon>Pseudomonadati</taxon>
        <taxon>Bacteroidota</taxon>
        <taxon>Cytophagia</taxon>
        <taxon>Cytophagales</taxon>
        <taxon>Spirosomataceae</taxon>
        <taxon>Dyadobacter</taxon>
    </lineage>
</organism>
<reference evidence="4 5" key="1">
    <citation type="submission" date="2020-06" db="EMBL/GenBank/DDBJ databases">
        <title>Dyadobacter sandarakinus sp. nov., isolated from the soil of the Arctic Yellow River Station.</title>
        <authorList>
            <person name="Zhang Y."/>
            <person name="Peng F."/>
        </authorList>
    </citation>
    <scope>NUCLEOTIDE SEQUENCE [LARGE SCALE GENOMIC DNA]</scope>
    <source>
        <strain evidence="4 5">Q3-56</strain>
    </source>
</reference>
<dbReference type="InterPro" id="IPR000917">
    <property type="entry name" value="Sulfatase_N"/>
</dbReference>
<dbReference type="CDD" id="cd16143">
    <property type="entry name" value="ARS_like"/>
    <property type="match status" value="1"/>
</dbReference>
<evidence type="ECO:0000313" key="4">
    <source>
        <dbReference type="EMBL" id="QRR03476.1"/>
    </source>
</evidence>
<feature type="domain" description="Sulfatase N-terminal" evidence="3">
    <location>
        <begin position="28"/>
        <end position="402"/>
    </location>
</feature>
<dbReference type="PANTHER" id="PTHR43751">
    <property type="entry name" value="SULFATASE"/>
    <property type="match status" value="1"/>
</dbReference>
<dbReference type="PANTHER" id="PTHR43751:SF6">
    <property type="entry name" value="N-ACETYLGALACTOSAMINE-6-O-SULFATASE"/>
    <property type="match status" value="1"/>
</dbReference>
<dbReference type="PROSITE" id="PS00523">
    <property type="entry name" value="SULFATASE_1"/>
    <property type="match status" value="1"/>
</dbReference>
<protein>
    <submittedName>
        <fullName evidence="4">Arylsulfatase</fullName>
    </submittedName>
</protein>
<dbReference type="Gene3D" id="3.40.720.10">
    <property type="entry name" value="Alkaline Phosphatase, subunit A"/>
    <property type="match status" value="1"/>
</dbReference>
<keyword evidence="5" id="KW-1185">Reference proteome</keyword>
<sequence>MRGLKIWPIAFLLAATVFLSFRSKPQRPNVIFIYADDVGFGDLSVYGATKVLTPHLDRLAKEGIRFTNAHASSATCTPSRFALMTGGYPWRQKGTGVLPGDAALIIPTDRLTLPGVFRNAGYKTATVGKWHLGLGESGKQINWNKPISQGPNEVGFDYAYFFPATSDRVPTVFIEDHDVTGLDTADPIEVDYSRKIGNEPTGKENPELLKLPASPDHGHNNTIVNGIGRIGWMTGGKQARWTDEEVAHVFLSKAKQFIQDNAKNPFFLCFSLNDIHVPRMPSTQFKGKSKMGLRGDVILQMDWTVGEILVTLDNLGIADETLVIFSSDNGPVLDDGYADRAVELASGHKPAGPFRGGKYSAFEGGTRVPWIARWPAGIKAGAVSDALICQVDLLASFAGFLGQKPDHADAVDSYDVMNALLGKSQSGREFLVKQGGALSLTEGNWKYIEPREGKAYMELTGIETGANPKPQLYDLSRDQGEKTNLAEKYPAKVKTMAARLEKIRQDGRSR</sequence>
<evidence type="ECO:0000313" key="5">
    <source>
        <dbReference type="Proteomes" id="UP000612680"/>
    </source>
</evidence>
<keyword evidence="2" id="KW-0378">Hydrolase</keyword>
<comment type="similarity">
    <text evidence="1">Belongs to the sulfatase family.</text>
</comment>
<dbReference type="InterPro" id="IPR052701">
    <property type="entry name" value="GAG_Ulvan_Degrading_Sulfatases"/>
</dbReference>
<dbReference type="Gene3D" id="3.30.1120.10">
    <property type="match status" value="1"/>
</dbReference>
<dbReference type="Proteomes" id="UP000612680">
    <property type="component" value="Chromosome"/>
</dbReference>
<dbReference type="PROSITE" id="PS00149">
    <property type="entry name" value="SULFATASE_2"/>
    <property type="match status" value="1"/>
</dbReference>
<dbReference type="SUPFAM" id="SSF53649">
    <property type="entry name" value="Alkaline phosphatase-like"/>
    <property type="match status" value="1"/>
</dbReference>
<gene>
    <name evidence="4" type="ORF">HWI92_22460</name>
</gene>
<dbReference type="Pfam" id="PF00884">
    <property type="entry name" value="Sulfatase"/>
    <property type="match status" value="1"/>
</dbReference>